<proteinExistence type="predicted"/>
<reference evidence="1 2" key="1">
    <citation type="journal article" date="2015" name="Nature">
        <title>rRNA introns, odd ribosomes, and small enigmatic genomes across a large radiation of phyla.</title>
        <authorList>
            <person name="Brown C.T."/>
            <person name="Hug L.A."/>
            <person name="Thomas B.C."/>
            <person name="Sharon I."/>
            <person name="Castelle C.J."/>
            <person name="Singh A."/>
            <person name="Wilkins M.J."/>
            <person name="Williams K.H."/>
            <person name="Banfield J.F."/>
        </authorList>
    </citation>
    <scope>NUCLEOTIDE SEQUENCE [LARGE SCALE GENOMIC DNA]</scope>
</reference>
<dbReference type="Proteomes" id="UP000034911">
    <property type="component" value="Unassembled WGS sequence"/>
</dbReference>
<gene>
    <name evidence="1" type="ORF">UX20_C0007G0034</name>
</gene>
<organism evidence="1 2">
    <name type="scientific">Candidatus Magasanikbacteria bacterium GW2011_GWC2_45_8</name>
    <dbReference type="NCBI Taxonomy" id="1619050"/>
    <lineage>
        <taxon>Bacteria</taxon>
        <taxon>Candidatus Magasanikiibacteriota</taxon>
    </lineage>
</organism>
<dbReference type="AlphaFoldDB" id="A0A0G1N0A4"/>
<name>A0A0G1N0A4_9BACT</name>
<dbReference type="EMBL" id="LCLH01000007">
    <property type="protein sequence ID" value="KKU14056.1"/>
    <property type="molecule type" value="Genomic_DNA"/>
</dbReference>
<accession>A0A0G1N0A4</accession>
<evidence type="ECO:0000313" key="2">
    <source>
        <dbReference type="Proteomes" id="UP000034911"/>
    </source>
</evidence>
<evidence type="ECO:0000313" key="1">
    <source>
        <dbReference type="EMBL" id="KKU14056.1"/>
    </source>
</evidence>
<comment type="caution">
    <text evidence="1">The sequence shown here is derived from an EMBL/GenBank/DDBJ whole genome shotgun (WGS) entry which is preliminary data.</text>
</comment>
<sequence>MRRTALLVLIFTTTLDRLLKHIALQQSLLSSGEIAHFGILSFTPFLNNRLAFSLPCYCAVCVFL</sequence>
<protein>
    <submittedName>
        <fullName evidence="1">Uncharacterized protein</fullName>
    </submittedName>
</protein>